<gene>
    <name evidence="2" type="ORF">UFOPK1493_03502</name>
</gene>
<feature type="transmembrane region" description="Helical" evidence="1">
    <location>
        <begin position="52"/>
        <end position="70"/>
    </location>
</feature>
<organism evidence="2">
    <name type="scientific">freshwater metagenome</name>
    <dbReference type="NCBI Taxonomy" id="449393"/>
    <lineage>
        <taxon>unclassified sequences</taxon>
        <taxon>metagenomes</taxon>
        <taxon>ecological metagenomes</taxon>
    </lineage>
</organism>
<keyword evidence="1" id="KW-1133">Transmembrane helix</keyword>
<feature type="transmembrane region" description="Helical" evidence="1">
    <location>
        <begin position="82"/>
        <end position="100"/>
    </location>
</feature>
<evidence type="ECO:0000313" key="2">
    <source>
        <dbReference type="EMBL" id="CAB4587087.1"/>
    </source>
</evidence>
<keyword evidence="1" id="KW-0472">Membrane</keyword>
<name>A0A6J6FFE8_9ZZZZ</name>
<dbReference type="AlphaFoldDB" id="A0A6J6FFE8"/>
<sequence>MPARSAAWVLVAAVSAACGALAWNLGVTLEDRSIVEPDFLWRPNETLVEQRFLVMAVASAVIAVACLLFARLRRIGALPEPAVAVPVLLIGVVIGGSYSVVTAPTIGANIGGGIVLMFGPFVLLGLVFVAVRAARAARGPRSSTT</sequence>
<dbReference type="EMBL" id="CAEZSR010000198">
    <property type="protein sequence ID" value="CAB4587087.1"/>
    <property type="molecule type" value="Genomic_DNA"/>
</dbReference>
<reference evidence="2" key="1">
    <citation type="submission" date="2020-05" db="EMBL/GenBank/DDBJ databases">
        <authorList>
            <person name="Chiriac C."/>
            <person name="Salcher M."/>
            <person name="Ghai R."/>
            <person name="Kavagutti S V."/>
        </authorList>
    </citation>
    <scope>NUCLEOTIDE SEQUENCE</scope>
</reference>
<proteinExistence type="predicted"/>
<dbReference type="PROSITE" id="PS51257">
    <property type="entry name" value="PROKAR_LIPOPROTEIN"/>
    <property type="match status" value="1"/>
</dbReference>
<feature type="transmembrane region" description="Helical" evidence="1">
    <location>
        <begin position="106"/>
        <end position="131"/>
    </location>
</feature>
<accession>A0A6J6FFE8</accession>
<keyword evidence="1" id="KW-0812">Transmembrane</keyword>
<protein>
    <submittedName>
        <fullName evidence="2">Unannotated protein</fullName>
    </submittedName>
</protein>
<evidence type="ECO:0000256" key="1">
    <source>
        <dbReference type="SAM" id="Phobius"/>
    </source>
</evidence>